<sequence length="61" mass="7120">MLEKLLCSKESKIALIYSVTYFFTILGFNQNYSYLVFLLGILFYSFVVFNYNQEGGGREAR</sequence>
<reference evidence="3" key="1">
    <citation type="journal article" date="2018" name="Infect. Immun.">
        <title>Identification of the Chromosomal Region Essential for Serovar-Specific Antigen and Virulence of Serovar 1 and 2 Strains of Erysipelothrix rhusiopathiae.</title>
        <authorList>
            <person name="Ogawa Y."/>
            <person name="Shiraiwa K."/>
            <person name="Nishikawa S."/>
            <person name="Eguchi M."/>
            <person name="Shimoji Y."/>
        </authorList>
    </citation>
    <scope>NUCLEOTIDE SEQUENCE</scope>
    <source>
        <strain evidence="3">Mie 02-47</strain>
        <strain evidence="2">SE-9</strain>
    </source>
</reference>
<accession>A0A2Z6FYV7</accession>
<keyword evidence="1" id="KW-0472">Membrane</keyword>
<organism evidence="3">
    <name type="scientific">Erysipelothrix rhusiopathiae</name>
    <dbReference type="NCBI Taxonomy" id="1648"/>
    <lineage>
        <taxon>Bacteria</taxon>
        <taxon>Bacillati</taxon>
        <taxon>Bacillota</taxon>
        <taxon>Erysipelotrichia</taxon>
        <taxon>Erysipelotrichales</taxon>
        <taxon>Erysipelotrichaceae</taxon>
        <taxon>Erysipelothrix</taxon>
    </lineage>
</organism>
<keyword evidence="1" id="KW-0812">Transmembrane</keyword>
<evidence type="ECO:0000256" key="1">
    <source>
        <dbReference type="SAM" id="Phobius"/>
    </source>
</evidence>
<dbReference type="AlphaFoldDB" id="A0A2Z6FYV7"/>
<protein>
    <submittedName>
        <fullName evidence="3">Putative membrane protein</fullName>
    </submittedName>
</protein>
<feature type="transmembrane region" description="Helical" evidence="1">
    <location>
        <begin position="12"/>
        <end position="28"/>
    </location>
</feature>
<dbReference type="EMBL" id="LC380400">
    <property type="protein sequence ID" value="BBE36308.1"/>
    <property type="molecule type" value="Genomic_DNA"/>
</dbReference>
<dbReference type="EMBL" id="LC380399">
    <property type="protein sequence ID" value="BBE36292.1"/>
    <property type="molecule type" value="Genomic_DNA"/>
</dbReference>
<proteinExistence type="predicted"/>
<keyword evidence="1" id="KW-1133">Transmembrane helix</keyword>
<evidence type="ECO:0000313" key="3">
    <source>
        <dbReference type="EMBL" id="BBE36308.1"/>
    </source>
</evidence>
<name>A0A2Z6FYV7_ERYRH</name>
<evidence type="ECO:0000313" key="2">
    <source>
        <dbReference type="EMBL" id="BBE36292.1"/>
    </source>
</evidence>
<feature type="transmembrane region" description="Helical" evidence="1">
    <location>
        <begin position="34"/>
        <end position="51"/>
    </location>
</feature>